<evidence type="ECO:0000256" key="2">
    <source>
        <dbReference type="ARBA" id="ARBA00022448"/>
    </source>
</evidence>
<evidence type="ECO:0000256" key="5">
    <source>
        <dbReference type="ARBA" id="ARBA00023136"/>
    </source>
</evidence>
<feature type="transmembrane region" description="Helical" evidence="6">
    <location>
        <begin position="289"/>
        <end position="312"/>
    </location>
</feature>
<feature type="transmembrane region" description="Helical" evidence="6">
    <location>
        <begin position="125"/>
        <end position="147"/>
    </location>
</feature>
<evidence type="ECO:0000313" key="8">
    <source>
        <dbReference type="EMBL" id="MFB5269714.1"/>
    </source>
</evidence>
<dbReference type="SUPFAM" id="SSF103473">
    <property type="entry name" value="MFS general substrate transporter"/>
    <property type="match status" value="1"/>
</dbReference>
<sequence>MFKYVLILGFAFQIILNMSRPALSLYASFLGATPFTVGVLTACYAVLPLFLAIRAGKIADAIGDRLPVLFGMSSLGVGMLLPWLFPYLWSLFASQLLTGLASVFIAVSLQNVLGKHAPEGKRDDYYSHFSTVNSLAAVAGPMTAGYLLDLTTYSFVFAAASMVAASTFLFSLKLPGTRNRTAPSNIKLSESLGLLKSKPLRKALIGNALALYSRDIFTAYFPLYAVSHGISASVIGWILSIQGIAMVAVRFVLPRLIRISNHQLILIGSVVAAGIAFLGVAVSEHYLWMSFWSVVMGFGLGCGQPISMAVAYNSSPKSRTGEVLGLRLAANRLSQLAAPLFFGFIGASLGLLSVFYVSGVFLLGGSWLIRQEKEQADGGMG</sequence>
<feature type="transmembrane region" description="Helical" evidence="6">
    <location>
        <begin position="153"/>
        <end position="172"/>
    </location>
</feature>
<evidence type="ECO:0000256" key="4">
    <source>
        <dbReference type="ARBA" id="ARBA00022989"/>
    </source>
</evidence>
<protein>
    <submittedName>
        <fullName evidence="8">MFS transporter</fullName>
    </submittedName>
</protein>
<dbReference type="InterPro" id="IPR011701">
    <property type="entry name" value="MFS"/>
</dbReference>
<feature type="transmembrane region" description="Helical" evidence="6">
    <location>
        <begin position="34"/>
        <end position="54"/>
    </location>
</feature>
<dbReference type="InterPro" id="IPR020846">
    <property type="entry name" value="MFS_dom"/>
</dbReference>
<dbReference type="InterPro" id="IPR036259">
    <property type="entry name" value="MFS_trans_sf"/>
</dbReference>
<proteinExistence type="predicted"/>
<keyword evidence="9" id="KW-1185">Reference proteome</keyword>
<dbReference type="PANTHER" id="PTHR23526">
    <property type="entry name" value="INTEGRAL MEMBRANE TRANSPORT PROTEIN-RELATED"/>
    <property type="match status" value="1"/>
</dbReference>
<dbReference type="InterPro" id="IPR001958">
    <property type="entry name" value="Tet-R_TetA/multi-R_MdtG-like"/>
</dbReference>
<feature type="transmembrane region" description="Helical" evidence="6">
    <location>
        <begin position="230"/>
        <end position="252"/>
    </location>
</feature>
<keyword evidence="5 6" id="KW-0472">Membrane</keyword>
<dbReference type="InterPro" id="IPR052528">
    <property type="entry name" value="Sugar_transport-like"/>
</dbReference>
<feature type="domain" description="Major facilitator superfamily (MFS) profile" evidence="7">
    <location>
        <begin position="1"/>
        <end position="377"/>
    </location>
</feature>
<gene>
    <name evidence="8" type="ORF">ACE41H_23445</name>
</gene>
<dbReference type="RefSeq" id="WP_375357984.1">
    <property type="nucleotide sequence ID" value="NZ_JBHHMI010000038.1"/>
</dbReference>
<feature type="transmembrane region" description="Helical" evidence="6">
    <location>
        <begin position="264"/>
        <end position="283"/>
    </location>
</feature>
<evidence type="ECO:0000313" key="9">
    <source>
        <dbReference type="Proteomes" id="UP001580346"/>
    </source>
</evidence>
<evidence type="ECO:0000256" key="6">
    <source>
        <dbReference type="SAM" id="Phobius"/>
    </source>
</evidence>
<dbReference type="Pfam" id="PF07690">
    <property type="entry name" value="MFS_1"/>
    <property type="match status" value="1"/>
</dbReference>
<evidence type="ECO:0000259" key="7">
    <source>
        <dbReference type="PROSITE" id="PS50850"/>
    </source>
</evidence>
<evidence type="ECO:0000256" key="1">
    <source>
        <dbReference type="ARBA" id="ARBA00004651"/>
    </source>
</evidence>
<feature type="transmembrane region" description="Helical" evidence="6">
    <location>
        <begin position="66"/>
        <end position="85"/>
    </location>
</feature>
<keyword evidence="4 6" id="KW-1133">Transmembrane helix</keyword>
<dbReference type="EMBL" id="JBHHMI010000038">
    <property type="protein sequence ID" value="MFB5269714.1"/>
    <property type="molecule type" value="Genomic_DNA"/>
</dbReference>
<comment type="subcellular location">
    <subcellularLocation>
        <location evidence="1">Cell membrane</location>
        <topology evidence="1">Multi-pass membrane protein</topology>
    </subcellularLocation>
</comment>
<organism evidence="8 9">
    <name type="scientific">Paenibacillus enshidis</name>
    <dbReference type="NCBI Taxonomy" id="1458439"/>
    <lineage>
        <taxon>Bacteria</taxon>
        <taxon>Bacillati</taxon>
        <taxon>Bacillota</taxon>
        <taxon>Bacilli</taxon>
        <taxon>Bacillales</taxon>
        <taxon>Paenibacillaceae</taxon>
        <taxon>Paenibacillus</taxon>
    </lineage>
</organism>
<accession>A0ABV5AZS1</accession>
<feature type="transmembrane region" description="Helical" evidence="6">
    <location>
        <begin position="204"/>
        <end position="224"/>
    </location>
</feature>
<dbReference type="PANTHER" id="PTHR23526:SF4">
    <property type="entry name" value="INTEGRAL MEMBRANE TRANSPORT PROTEIN"/>
    <property type="match status" value="1"/>
</dbReference>
<keyword evidence="3 6" id="KW-0812">Transmembrane</keyword>
<reference evidence="8 9" key="1">
    <citation type="submission" date="2024-09" db="EMBL/GenBank/DDBJ databases">
        <title>Paenibacillus zeirhizospherea sp. nov., isolated from surface of the maize (Zea mays) roots in a horticulture field, Hungary.</title>
        <authorList>
            <person name="Marton D."/>
            <person name="Farkas M."/>
            <person name="Bedics A."/>
            <person name="Toth E."/>
            <person name="Tancsics A."/>
            <person name="Boka K."/>
            <person name="Maroti G."/>
            <person name="Kriszt B."/>
            <person name="Cserhati M."/>
        </authorList>
    </citation>
    <scope>NUCLEOTIDE SEQUENCE [LARGE SCALE GENOMIC DNA]</scope>
    <source>
        <strain evidence="8 9">KCTC 33519</strain>
    </source>
</reference>
<dbReference type="Proteomes" id="UP001580346">
    <property type="component" value="Unassembled WGS sequence"/>
</dbReference>
<dbReference type="Gene3D" id="1.20.1250.20">
    <property type="entry name" value="MFS general substrate transporter like domains"/>
    <property type="match status" value="1"/>
</dbReference>
<dbReference type="PROSITE" id="PS50850">
    <property type="entry name" value="MFS"/>
    <property type="match status" value="1"/>
</dbReference>
<dbReference type="PRINTS" id="PR01035">
    <property type="entry name" value="TCRTETA"/>
</dbReference>
<feature type="transmembrane region" description="Helical" evidence="6">
    <location>
        <begin position="91"/>
        <end position="113"/>
    </location>
</feature>
<keyword evidence="2" id="KW-0813">Transport</keyword>
<feature type="transmembrane region" description="Helical" evidence="6">
    <location>
        <begin position="333"/>
        <end position="357"/>
    </location>
</feature>
<evidence type="ECO:0000256" key="3">
    <source>
        <dbReference type="ARBA" id="ARBA00022692"/>
    </source>
</evidence>
<comment type="caution">
    <text evidence="8">The sequence shown here is derived from an EMBL/GenBank/DDBJ whole genome shotgun (WGS) entry which is preliminary data.</text>
</comment>
<name>A0ABV5AZS1_9BACL</name>